<evidence type="ECO:0000313" key="2">
    <source>
        <dbReference type="Proteomes" id="UP000189229"/>
    </source>
</evidence>
<dbReference type="Proteomes" id="UP000189229">
    <property type="component" value="Unassembled WGS sequence"/>
</dbReference>
<organism evidence="1 2">
    <name type="scientific">Mycobacterium kansasii</name>
    <dbReference type="NCBI Taxonomy" id="1768"/>
    <lineage>
        <taxon>Bacteria</taxon>
        <taxon>Bacillati</taxon>
        <taxon>Actinomycetota</taxon>
        <taxon>Actinomycetes</taxon>
        <taxon>Mycobacteriales</taxon>
        <taxon>Mycobacteriaceae</taxon>
        <taxon>Mycobacterium</taxon>
    </lineage>
</organism>
<reference evidence="1 2" key="1">
    <citation type="submission" date="2017-02" db="EMBL/GenBank/DDBJ databases">
        <title>Complete genome sequences of Mycobacterium kansasii strains isolated from rhesus macaques.</title>
        <authorList>
            <person name="Panda A."/>
            <person name="Nagaraj S."/>
            <person name="Zhao X."/>
            <person name="Tettelin H."/>
            <person name="Detolla L.J."/>
        </authorList>
    </citation>
    <scope>NUCLEOTIDE SEQUENCE [LARGE SCALE GENOMIC DNA]</scope>
    <source>
        <strain evidence="1 2">11-3813</strain>
    </source>
</reference>
<gene>
    <name evidence="1" type="ORF">BZL30_4077</name>
</gene>
<dbReference type="Pfam" id="PF10774">
    <property type="entry name" value="DUF4226"/>
    <property type="match status" value="1"/>
</dbReference>
<protein>
    <recommendedName>
        <fullName evidence="3">DUF4226 domain-containing protein</fullName>
    </recommendedName>
</protein>
<name>A0A1V3XB12_MYCKA</name>
<evidence type="ECO:0008006" key="3">
    <source>
        <dbReference type="Google" id="ProtNLM"/>
    </source>
</evidence>
<comment type="caution">
    <text evidence="1">The sequence shown here is derived from an EMBL/GenBank/DDBJ whole genome shotgun (WGS) entry which is preliminary data.</text>
</comment>
<dbReference type="AlphaFoldDB" id="A0A1V3XB12"/>
<dbReference type="EMBL" id="MVBM01000003">
    <property type="protein sequence ID" value="OOK76423.1"/>
    <property type="molecule type" value="Genomic_DNA"/>
</dbReference>
<sequence>MSEQAGSSPDAIAARQAVLGSQYQAITEADRVLAEALASAHATMRESIRRLDAIAADIERAVSDQAELAVDTPLGAREFQRFLLDKQREITTIVAGARELDHTKSAVLARLLAQYAGPRVSRAPANRGELWAPERLGTVTRHGRVA</sequence>
<proteinExistence type="predicted"/>
<dbReference type="InterPro" id="IPR019710">
    <property type="entry name" value="DUF4226"/>
</dbReference>
<evidence type="ECO:0000313" key="1">
    <source>
        <dbReference type="EMBL" id="OOK76423.1"/>
    </source>
</evidence>
<accession>A0A1V3XB12</accession>